<dbReference type="EMBL" id="MU274907">
    <property type="protein sequence ID" value="KAI0090621.1"/>
    <property type="molecule type" value="Genomic_DNA"/>
</dbReference>
<keyword evidence="2" id="KW-1185">Reference proteome</keyword>
<accession>A0ACB8U8Q6</accession>
<evidence type="ECO:0000313" key="2">
    <source>
        <dbReference type="Proteomes" id="UP001055072"/>
    </source>
</evidence>
<comment type="caution">
    <text evidence="1">The sequence shown here is derived from an EMBL/GenBank/DDBJ whole genome shotgun (WGS) entry which is preliminary data.</text>
</comment>
<dbReference type="Proteomes" id="UP001055072">
    <property type="component" value="Unassembled WGS sequence"/>
</dbReference>
<protein>
    <submittedName>
        <fullName evidence="1">Uncharacterized protein</fullName>
    </submittedName>
</protein>
<name>A0ACB8U8Q6_9APHY</name>
<reference evidence="1" key="1">
    <citation type="journal article" date="2021" name="Environ. Microbiol.">
        <title>Gene family expansions and transcriptome signatures uncover fungal adaptations to wood decay.</title>
        <authorList>
            <person name="Hage H."/>
            <person name="Miyauchi S."/>
            <person name="Viragh M."/>
            <person name="Drula E."/>
            <person name="Min B."/>
            <person name="Chaduli D."/>
            <person name="Navarro D."/>
            <person name="Favel A."/>
            <person name="Norest M."/>
            <person name="Lesage-Meessen L."/>
            <person name="Balint B."/>
            <person name="Merenyi Z."/>
            <person name="de Eugenio L."/>
            <person name="Morin E."/>
            <person name="Martinez A.T."/>
            <person name="Baldrian P."/>
            <person name="Stursova M."/>
            <person name="Martinez M.J."/>
            <person name="Novotny C."/>
            <person name="Magnuson J.K."/>
            <person name="Spatafora J.W."/>
            <person name="Maurice S."/>
            <person name="Pangilinan J."/>
            <person name="Andreopoulos W."/>
            <person name="LaButti K."/>
            <person name="Hundley H."/>
            <person name="Na H."/>
            <person name="Kuo A."/>
            <person name="Barry K."/>
            <person name="Lipzen A."/>
            <person name="Henrissat B."/>
            <person name="Riley R."/>
            <person name="Ahrendt S."/>
            <person name="Nagy L.G."/>
            <person name="Grigoriev I.V."/>
            <person name="Martin F."/>
            <person name="Rosso M.N."/>
        </authorList>
    </citation>
    <scope>NUCLEOTIDE SEQUENCE</scope>
    <source>
        <strain evidence="1">CBS 384.51</strain>
    </source>
</reference>
<organism evidence="1 2">
    <name type="scientific">Irpex rosettiformis</name>
    <dbReference type="NCBI Taxonomy" id="378272"/>
    <lineage>
        <taxon>Eukaryota</taxon>
        <taxon>Fungi</taxon>
        <taxon>Dikarya</taxon>
        <taxon>Basidiomycota</taxon>
        <taxon>Agaricomycotina</taxon>
        <taxon>Agaricomycetes</taxon>
        <taxon>Polyporales</taxon>
        <taxon>Irpicaceae</taxon>
        <taxon>Irpex</taxon>
    </lineage>
</organism>
<evidence type="ECO:0000313" key="1">
    <source>
        <dbReference type="EMBL" id="KAI0090621.1"/>
    </source>
</evidence>
<proteinExistence type="predicted"/>
<sequence length="810" mass="89599">MYCGLVCMRGYRYVGLVWWLVTGAESEHMKIGQLQQHEVVASLGPSPVSETGISDLRNGWMDGLDGSGSGDGARVFGQRCGALSSLNRPTKRLPKVRDIRESTCNKKRANSVVTTGSASKEKNNNDKIERDKKNVGQSEIAGMVAEAIVGNELEHGNRTIWCDDPSEAESIRSHSPDTIEDWTLDTSLTTDGEREGTLSKSLYKSSSSSAANVSAVYEEDAGDTDRRRGSRGILEGMKERELEGEPESGRPYGSAILMLEDDAGFVISEEHERGFNVLGKLEVVLAGERVHFFTFVKCGLTGDKRFFPSALDQARRMVIIDRIHHPVNVQDREMSHIPPFAIGSVRIRVHRMSRAEYCTSRRALQAEPETHEHTHGDTSPLRVTLNDTCLDTMTTELFESPFHEHAHCFGSPSVPSLVWCDSETDIESTWLDRRLLVLIDVGSIPPSDSIVSGRFSQYGARIDAFFGEIFDSGKTGGDSLHGAIQKFSPGLLDNEEIRRISISAAQAQGPQCDFVAGEVHAQESWRGTFSLHTKRRGFLDNAGNMRKAFTPRQPQLDDLPLSHIRFMACFYENSYFECPQSCSSVDSEYGMSGSGGGGGGVDVSTARLYFKFPPGSCAGDEFVRSASRVGGWYTGAAHYDYRSFTELPPSHEAGCPPNLLPLILASMSFEEDIARLDKRTPLIIKSPFPPRRRDKKDSGIARHEFNKSSRSMLAELSALDIREHVLYCKGVFQTCRALSSDVNVAFQGCRAFISSRIPRIVLIDAANRRCFPRGIKYDRIRLTPEDLLAEKCSQDAFCVAGVEDERLIGV</sequence>
<gene>
    <name evidence="1" type="ORF">BDY19DRAFT_904909</name>
</gene>